<dbReference type="STRING" id="1443111.Z949_2080"/>
<dbReference type="Gene3D" id="2.60.120.1140">
    <property type="entry name" value="Protein of unknown function DUF192"/>
    <property type="match status" value="1"/>
</dbReference>
<dbReference type="AlphaFoldDB" id="A0A420DN32"/>
<evidence type="ECO:0000313" key="2">
    <source>
        <dbReference type="Proteomes" id="UP000284407"/>
    </source>
</evidence>
<proteinExistence type="predicted"/>
<dbReference type="OrthoDB" id="9808290at2"/>
<dbReference type="EMBL" id="RAQK01000001">
    <property type="protein sequence ID" value="RKE95587.1"/>
    <property type="molecule type" value="Genomic_DNA"/>
</dbReference>
<name>A0A420DN32_9RHOB</name>
<keyword evidence="2" id="KW-1185">Reference proteome</keyword>
<organism evidence="1 2">
    <name type="scientific">Sulfitobacter guttiformis</name>
    <dbReference type="NCBI Taxonomy" id="74349"/>
    <lineage>
        <taxon>Bacteria</taxon>
        <taxon>Pseudomonadati</taxon>
        <taxon>Pseudomonadota</taxon>
        <taxon>Alphaproteobacteria</taxon>
        <taxon>Rhodobacterales</taxon>
        <taxon>Roseobacteraceae</taxon>
        <taxon>Sulfitobacter</taxon>
    </lineage>
</organism>
<dbReference type="Pfam" id="PF02643">
    <property type="entry name" value="DUF192"/>
    <property type="match status" value="1"/>
</dbReference>
<protein>
    <recommendedName>
        <fullName evidence="3">DUF192 domain-containing protein</fullName>
    </recommendedName>
</protein>
<comment type="caution">
    <text evidence="1">The sequence shown here is derived from an EMBL/GenBank/DDBJ whole genome shotgun (WGS) entry which is preliminary data.</text>
</comment>
<accession>A0A420DN32</accession>
<evidence type="ECO:0000313" key="1">
    <source>
        <dbReference type="EMBL" id="RKE95587.1"/>
    </source>
</evidence>
<reference evidence="1 2" key="1">
    <citation type="submission" date="2018-09" db="EMBL/GenBank/DDBJ databases">
        <title>Genomic Encyclopedia of Archaeal and Bacterial Type Strains, Phase II (KMG-II): from individual species to whole genera.</title>
        <authorList>
            <person name="Goeker M."/>
        </authorList>
    </citation>
    <scope>NUCLEOTIDE SEQUENCE [LARGE SCALE GENOMIC DNA]</scope>
    <source>
        <strain evidence="1 2">DSM 11458</strain>
    </source>
</reference>
<dbReference type="InterPro" id="IPR003795">
    <property type="entry name" value="DUF192"/>
</dbReference>
<dbReference type="PANTHER" id="PTHR37953:SF1">
    <property type="entry name" value="UPF0127 PROTEIN MJ1496"/>
    <property type="match status" value="1"/>
</dbReference>
<sequence length="168" mass="18545">MGNRFVDRRTFIAGLGLAGFVGGRAQARTPLDHCETDRVTITGDFGKAVFNVDVADTDATRSQGLMHVAALPLSKGMLFVYQRPQILSFWMRNTLIELDMLFIDSFGVIEHIHERAQPHDETPISPGSMLLTGVLEINGGLARRLGIKAGDVLRHPAFLSKQEPWQCS</sequence>
<dbReference type="InterPro" id="IPR038695">
    <property type="entry name" value="Saro_0823-like_sf"/>
</dbReference>
<evidence type="ECO:0008006" key="3">
    <source>
        <dbReference type="Google" id="ProtNLM"/>
    </source>
</evidence>
<gene>
    <name evidence="1" type="ORF">C8N30_0124</name>
</gene>
<dbReference type="RefSeq" id="WP_037967933.1">
    <property type="nucleotide sequence ID" value="NZ_RAQK01000001.1"/>
</dbReference>
<dbReference type="PANTHER" id="PTHR37953">
    <property type="entry name" value="UPF0127 PROTEIN MJ1496"/>
    <property type="match status" value="1"/>
</dbReference>
<dbReference type="Proteomes" id="UP000284407">
    <property type="component" value="Unassembled WGS sequence"/>
</dbReference>